<keyword evidence="2" id="KW-1185">Reference proteome</keyword>
<dbReference type="EMBL" id="KL585007">
    <property type="protein sequence ID" value="KEQ79272.1"/>
    <property type="molecule type" value="Genomic_DNA"/>
</dbReference>
<proteinExistence type="predicted"/>
<dbReference type="RefSeq" id="XP_029755459.1">
    <property type="nucleotide sequence ID" value="XM_029898960.1"/>
</dbReference>
<dbReference type="GeneID" id="40741266"/>
<evidence type="ECO:0000313" key="1">
    <source>
        <dbReference type="EMBL" id="KEQ79272.1"/>
    </source>
</evidence>
<dbReference type="Proteomes" id="UP000030706">
    <property type="component" value="Unassembled WGS sequence"/>
</dbReference>
<name>A0A074XB40_AURPU</name>
<dbReference type="HOGENOM" id="CLU_2319950_0_0_1"/>
<dbReference type="AlphaFoldDB" id="A0A074XB40"/>
<sequence length="99" mass="10617">MDEGTARVSREATAFASLTSPKLSSRLSFRLLTCISSLPATAAFLDVCGVKIQGTKRVSMGMAWLAQEQGQQGRISKHAIPVPPLLLLLYLATRQTLGS</sequence>
<organism evidence="1 2">
    <name type="scientific">Aureobasidium pullulans EXF-150</name>
    <dbReference type="NCBI Taxonomy" id="1043002"/>
    <lineage>
        <taxon>Eukaryota</taxon>
        <taxon>Fungi</taxon>
        <taxon>Dikarya</taxon>
        <taxon>Ascomycota</taxon>
        <taxon>Pezizomycotina</taxon>
        <taxon>Dothideomycetes</taxon>
        <taxon>Dothideomycetidae</taxon>
        <taxon>Dothideales</taxon>
        <taxon>Saccotheciaceae</taxon>
        <taxon>Aureobasidium</taxon>
    </lineage>
</organism>
<reference evidence="1 2" key="1">
    <citation type="journal article" date="2014" name="BMC Genomics">
        <title>Genome sequencing of four Aureobasidium pullulans varieties: biotechnological potential, stress tolerance, and description of new species.</title>
        <authorList>
            <person name="Gostin Ar C."/>
            <person name="Ohm R.A."/>
            <person name="Kogej T."/>
            <person name="Sonjak S."/>
            <person name="Turk M."/>
            <person name="Zajc J."/>
            <person name="Zalar P."/>
            <person name="Grube M."/>
            <person name="Sun H."/>
            <person name="Han J."/>
            <person name="Sharma A."/>
            <person name="Chiniquy J."/>
            <person name="Ngan C.Y."/>
            <person name="Lipzen A."/>
            <person name="Barry K."/>
            <person name="Grigoriev I.V."/>
            <person name="Gunde-Cimerman N."/>
        </authorList>
    </citation>
    <scope>NUCLEOTIDE SEQUENCE [LARGE SCALE GENOMIC DNA]</scope>
    <source>
        <strain evidence="1 2">EXF-150</strain>
    </source>
</reference>
<gene>
    <name evidence="1" type="ORF">M438DRAFT_149833</name>
</gene>
<evidence type="ECO:0000313" key="2">
    <source>
        <dbReference type="Proteomes" id="UP000030706"/>
    </source>
</evidence>
<accession>A0A074XB40</accession>
<protein>
    <submittedName>
        <fullName evidence="1">Uncharacterized protein</fullName>
    </submittedName>
</protein>